<dbReference type="AlphaFoldDB" id="A0A9P8TQF8"/>
<gene>
    <name evidence="2" type="ORF">WICPIJ_001737</name>
</gene>
<organism evidence="2 3">
    <name type="scientific">Wickerhamomyces pijperi</name>
    <name type="common">Yeast</name>
    <name type="synonym">Pichia pijperi</name>
    <dbReference type="NCBI Taxonomy" id="599730"/>
    <lineage>
        <taxon>Eukaryota</taxon>
        <taxon>Fungi</taxon>
        <taxon>Dikarya</taxon>
        <taxon>Ascomycota</taxon>
        <taxon>Saccharomycotina</taxon>
        <taxon>Saccharomycetes</taxon>
        <taxon>Phaffomycetales</taxon>
        <taxon>Wickerhamomycetaceae</taxon>
        <taxon>Wickerhamomyces</taxon>
    </lineage>
</organism>
<comment type="caution">
    <text evidence="2">The sequence shown here is derived from an EMBL/GenBank/DDBJ whole genome shotgun (WGS) entry which is preliminary data.</text>
</comment>
<evidence type="ECO:0000256" key="1">
    <source>
        <dbReference type="SAM" id="Phobius"/>
    </source>
</evidence>
<reference evidence="2" key="2">
    <citation type="submission" date="2021-01" db="EMBL/GenBank/DDBJ databases">
        <authorList>
            <person name="Schikora-Tamarit M.A."/>
        </authorList>
    </citation>
    <scope>NUCLEOTIDE SEQUENCE</scope>
    <source>
        <strain evidence="2">CBS2887</strain>
    </source>
</reference>
<proteinExistence type="predicted"/>
<sequence length="123" mass="12842">MDSDLPVPLSAAETVINPLASKAKVTSICGTPLGAGGMLVNSNLPNLLLSLAMALSPSKTWIKTVGWLSTAVEKIWDFLVGIAVFLLIKVVMTPPVVSIPKVNGLTSNRTMSSTPSSPERTPA</sequence>
<accession>A0A9P8TQF8</accession>
<feature type="transmembrane region" description="Helical" evidence="1">
    <location>
        <begin position="75"/>
        <end position="92"/>
    </location>
</feature>
<keyword evidence="1" id="KW-0812">Transmembrane</keyword>
<keyword evidence="1" id="KW-0472">Membrane</keyword>
<name>A0A9P8TQF8_WICPI</name>
<dbReference type="EMBL" id="JAEUBG010000873">
    <property type="protein sequence ID" value="KAH3687275.1"/>
    <property type="molecule type" value="Genomic_DNA"/>
</dbReference>
<protein>
    <submittedName>
        <fullName evidence="2">Uncharacterized protein</fullName>
    </submittedName>
</protein>
<keyword evidence="3" id="KW-1185">Reference proteome</keyword>
<reference evidence="2" key="1">
    <citation type="journal article" date="2021" name="Open Biol.">
        <title>Shared evolutionary footprints suggest mitochondrial oxidative damage underlies multiple complex I losses in fungi.</title>
        <authorList>
            <person name="Schikora-Tamarit M.A."/>
            <person name="Marcet-Houben M."/>
            <person name="Nosek J."/>
            <person name="Gabaldon T."/>
        </authorList>
    </citation>
    <scope>NUCLEOTIDE SEQUENCE</scope>
    <source>
        <strain evidence="2">CBS2887</strain>
    </source>
</reference>
<dbReference type="Proteomes" id="UP000774326">
    <property type="component" value="Unassembled WGS sequence"/>
</dbReference>
<dbReference type="OrthoDB" id="7471102at2759"/>
<evidence type="ECO:0000313" key="2">
    <source>
        <dbReference type="EMBL" id="KAH3687275.1"/>
    </source>
</evidence>
<evidence type="ECO:0000313" key="3">
    <source>
        <dbReference type="Proteomes" id="UP000774326"/>
    </source>
</evidence>
<keyword evidence="1" id="KW-1133">Transmembrane helix</keyword>